<proteinExistence type="predicted"/>
<organism evidence="4 5">
    <name type="scientific">Zymoseptoria tritici (strain CBS 115943 / IPO323)</name>
    <name type="common">Speckled leaf blotch fungus</name>
    <name type="synonym">Septoria tritici</name>
    <dbReference type="NCBI Taxonomy" id="336722"/>
    <lineage>
        <taxon>Eukaryota</taxon>
        <taxon>Fungi</taxon>
        <taxon>Dikarya</taxon>
        <taxon>Ascomycota</taxon>
        <taxon>Pezizomycotina</taxon>
        <taxon>Dothideomycetes</taxon>
        <taxon>Dothideomycetidae</taxon>
        <taxon>Mycosphaerellales</taxon>
        <taxon>Mycosphaerellaceae</taxon>
        <taxon>Zymoseptoria</taxon>
    </lineage>
</organism>
<dbReference type="HOGENOM" id="CLU_778924_0_0_1"/>
<keyword evidence="1" id="KW-0862">Zinc</keyword>
<dbReference type="OrthoDB" id="8062037at2759"/>
<evidence type="ECO:0000313" key="5">
    <source>
        <dbReference type="Proteomes" id="UP000008062"/>
    </source>
</evidence>
<keyword evidence="1" id="KW-0479">Metal-binding</keyword>
<name>F9XGR0_ZYMTI</name>
<dbReference type="InterPro" id="IPR013083">
    <property type="entry name" value="Znf_RING/FYVE/PHD"/>
</dbReference>
<protein>
    <recommendedName>
        <fullName evidence="3">RING-type domain-containing protein</fullName>
    </recommendedName>
</protein>
<evidence type="ECO:0000256" key="1">
    <source>
        <dbReference type="PROSITE-ProRule" id="PRU00175"/>
    </source>
</evidence>
<dbReference type="SUPFAM" id="SSF57850">
    <property type="entry name" value="RING/U-box"/>
    <property type="match status" value="1"/>
</dbReference>
<dbReference type="KEGG" id="ztr:MYCGRDRAFT_94682"/>
<evidence type="ECO:0000256" key="2">
    <source>
        <dbReference type="SAM" id="MobiDB-lite"/>
    </source>
</evidence>
<dbReference type="Pfam" id="PF13639">
    <property type="entry name" value="zf-RING_2"/>
    <property type="match status" value="1"/>
</dbReference>
<feature type="region of interest" description="Disordered" evidence="2">
    <location>
        <begin position="1"/>
        <end position="81"/>
    </location>
</feature>
<dbReference type="EMBL" id="CM001202">
    <property type="protein sequence ID" value="EGP85806.1"/>
    <property type="molecule type" value="Genomic_DNA"/>
</dbReference>
<feature type="domain" description="RING-type" evidence="3">
    <location>
        <begin position="160"/>
        <end position="198"/>
    </location>
</feature>
<dbReference type="InterPro" id="IPR001841">
    <property type="entry name" value="Znf_RING"/>
</dbReference>
<feature type="compositionally biased region" description="Pro residues" evidence="2">
    <location>
        <begin position="23"/>
        <end position="45"/>
    </location>
</feature>
<accession>F9XGR0</accession>
<dbReference type="InParanoid" id="F9XGR0"/>
<keyword evidence="1" id="KW-0863">Zinc-finger</keyword>
<dbReference type="Proteomes" id="UP000008062">
    <property type="component" value="Chromosome 7"/>
</dbReference>
<dbReference type="RefSeq" id="XP_003850830.1">
    <property type="nucleotide sequence ID" value="XM_003850782.1"/>
</dbReference>
<dbReference type="GeneID" id="13397568"/>
<dbReference type="SMART" id="SM00184">
    <property type="entry name" value="RING"/>
    <property type="match status" value="1"/>
</dbReference>
<keyword evidence="5" id="KW-1185">Reference proteome</keyword>
<feature type="compositionally biased region" description="Polar residues" evidence="2">
    <location>
        <begin position="61"/>
        <end position="72"/>
    </location>
</feature>
<dbReference type="VEuPathDB" id="FungiDB:ZTRI_7.611"/>
<reference evidence="4 5" key="1">
    <citation type="journal article" date="2011" name="PLoS Genet.">
        <title>Finished genome of the fungal wheat pathogen Mycosphaerella graminicola reveals dispensome structure, chromosome plasticity, and stealth pathogenesis.</title>
        <authorList>
            <person name="Goodwin S.B."/>
            <person name="Ben M'barek S."/>
            <person name="Dhillon B."/>
            <person name="Wittenberg A.H.J."/>
            <person name="Crane C.F."/>
            <person name="Hane J.K."/>
            <person name="Foster A.J."/>
            <person name="Van der Lee T.A.J."/>
            <person name="Grimwood J."/>
            <person name="Aerts A."/>
            <person name="Antoniw J."/>
            <person name="Bailey A."/>
            <person name="Bluhm B."/>
            <person name="Bowler J."/>
            <person name="Bristow J."/>
            <person name="van der Burgt A."/>
            <person name="Canto-Canche B."/>
            <person name="Churchill A.C.L."/>
            <person name="Conde-Ferraez L."/>
            <person name="Cools H.J."/>
            <person name="Coutinho P.M."/>
            <person name="Csukai M."/>
            <person name="Dehal P."/>
            <person name="De Wit P."/>
            <person name="Donzelli B."/>
            <person name="van de Geest H.C."/>
            <person name="van Ham R.C.H.J."/>
            <person name="Hammond-Kosack K.E."/>
            <person name="Henrissat B."/>
            <person name="Kilian A."/>
            <person name="Kobayashi A.K."/>
            <person name="Koopmann E."/>
            <person name="Kourmpetis Y."/>
            <person name="Kuzniar A."/>
            <person name="Lindquist E."/>
            <person name="Lombard V."/>
            <person name="Maliepaard C."/>
            <person name="Martins N."/>
            <person name="Mehrabi R."/>
            <person name="Nap J.P.H."/>
            <person name="Ponomarenko A."/>
            <person name="Rudd J.J."/>
            <person name="Salamov A."/>
            <person name="Schmutz J."/>
            <person name="Schouten H.J."/>
            <person name="Shapiro H."/>
            <person name="Stergiopoulos I."/>
            <person name="Torriani S.F.F."/>
            <person name="Tu H."/>
            <person name="de Vries R.P."/>
            <person name="Waalwijk C."/>
            <person name="Ware S.B."/>
            <person name="Wiebenga A."/>
            <person name="Zwiers L.-H."/>
            <person name="Oliver R.P."/>
            <person name="Grigoriev I.V."/>
            <person name="Kema G.H.J."/>
        </authorList>
    </citation>
    <scope>NUCLEOTIDE SEQUENCE [LARGE SCALE GENOMIC DNA]</scope>
    <source>
        <strain evidence="5">CBS 115943 / IPO323</strain>
    </source>
</reference>
<gene>
    <name evidence="4" type="ORF">MYCGRDRAFT_94682</name>
</gene>
<dbReference type="PROSITE" id="PS50089">
    <property type="entry name" value="ZF_RING_2"/>
    <property type="match status" value="1"/>
</dbReference>
<dbReference type="GO" id="GO:0008270">
    <property type="term" value="F:zinc ion binding"/>
    <property type="evidence" value="ECO:0007669"/>
    <property type="project" value="UniProtKB-KW"/>
</dbReference>
<dbReference type="Gene3D" id="3.30.40.10">
    <property type="entry name" value="Zinc/RING finger domain, C3HC4 (zinc finger)"/>
    <property type="match status" value="1"/>
</dbReference>
<sequence>MAPRIQLPDLTSADDSSDNESPPSTPPRIASPPPARTAPPPPQLPPVNDTHPPGSPLPDTETGSPPRSATPNSDDETEADEGDYTLAFWEFEYLVSRRKDLEPGWDIWMRLYDRFWADDPSKWAYRNELKLVINFQREVTIDIPQTGAESKWFQRVRERCGICLERIGYPWAAKCGHVACGTCMLKWFVENGTCPFCREELWLNEFTKLWFTSFCKQLIRWGQFFDEETKSVAEKNQLFIGVGGVRKKRRLAHTVFLQHNGTGINAIASSVDFVEEARDMCTLIKAFVNLSPIAPAFDSFSIHQALSYRHQRSKPKDTSTSQARQHSHEILLTPRYGLLYKFFLAAKEMTFDETAA</sequence>
<dbReference type="AlphaFoldDB" id="F9XGR0"/>
<evidence type="ECO:0000259" key="3">
    <source>
        <dbReference type="PROSITE" id="PS50089"/>
    </source>
</evidence>
<evidence type="ECO:0000313" key="4">
    <source>
        <dbReference type="EMBL" id="EGP85806.1"/>
    </source>
</evidence>